<dbReference type="InterPro" id="IPR013766">
    <property type="entry name" value="Thioredoxin_domain"/>
</dbReference>
<evidence type="ECO:0000313" key="18">
    <source>
        <dbReference type="Proteomes" id="UP000031135"/>
    </source>
</evidence>
<feature type="domain" description="Thioredoxin" evidence="16">
    <location>
        <begin position="4"/>
        <end position="153"/>
    </location>
</feature>
<evidence type="ECO:0000256" key="6">
    <source>
        <dbReference type="ARBA" id="ARBA00023002"/>
    </source>
</evidence>
<evidence type="ECO:0000256" key="10">
    <source>
        <dbReference type="ARBA" id="ARBA00038489"/>
    </source>
</evidence>
<feature type="active site" description="Cysteine sulfenic acid (-SOH) intermediate; for peroxidase activity" evidence="15">
    <location>
        <position position="46"/>
    </location>
</feature>
<dbReference type="EC" id="1.11.1.24" evidence="3"/>
<dbReference type="InterPro" id="IPR024706">
    <property type="entry name" value="Peroxiredoxin_AhpC-typ"/>
</dbReference>
<dbReference type="InterPro" id="IPR036249">
    <property type="entry name" value="Thioredoxin-like_sf"/>
</dbReference>
<accession>A0A0A8HCM9</accession>
<evidence type="ECO:0000256" key="3">
    <source>
        <dbReference type="ARBA" id="ARBA00013017"/>
    </source>
</evidence>
<proteinExistence type="inferred from homology"/>
<evidence type="ECO:0000256" key="12">
    <source>
        <dbReference type="ARBA" id="ARBA00049091"/>
    </source>
</evidence>
<comment type="similarity">
    <text evidence="10">Belongs to the peroxiredoxin family. BCP/PrxQ subfamily.</text>
</comment>
<evidence type="ECO:0000256" key="9">
    <source>
        <dbReference type="ARBA" id="ARBA00032824"/>
    </source>
</evidence>
<dbReference type="PIRSF" id="PIRSF000239">
    <property type="entry name" value="AHPC"/>
    <property type="match status" value="1"/>
</dbReference>
<dbReference type="RefSeq" id="WP_039664570.1">
    <property type="nucleotide sequence ID" value="NZ_CP007772.1"/>
</dbReference>
<evidence type="ECO:0000256" key="1">
    <source>
        <dbReference type="ARBA" id="ARBA00003330"/>
    </source>
</evidence>
<evidence type="ECO:0000256" key="8">
    <source>
        <dbReference type="ARBA" id="ARBA00023284"/>
    </source>
</evidence>
<organism evidence="17 18">
    <name type="scientific">Campylobacter subantarcticus LMG 24374</name>
    <dbReference type="NCBI Taxonomy" id="1388751"/>
    <lineage>
        <taxon>Bacteria</taxon>
        <taxon>Pseudomonadati</taxon>
        <taxon>Campylobacterota</taxon>
        <taxon>Epsilonproteobacteria</taxon>
        <taxon>Campylobacterales</taxon>
        <taxon>Campylobacteraceae</taxon>
        <taxon>Campylobacter</taxon>
    </lineage>
</organism>
<dbReference type="HOGENOM" id="CLU_042529_14_1_7"/>
<comment type="catalytic activity">
    <reaction evidence="12">
        <text>a hydroperoxide + [thioredoxin]-dithiol = an alcohol + [thioredoxin]-disulfide + H2O</text>
        <dbReference type="Rhea" id="RHEA:62620"/>
        <dbReference type="Rhea" id="RHEA-COMP:10698"/>
        <dbReference type="Rhea" id="RHEA-COMP:10700"/>
        <dbReference type="ChEBI" id="CHEBI:15377"/>
        <dbReference type="ChEBI" id="CHEBI:29950"/>
        <dbReference type="ChEBI" id="CHEBI:30879"/>
        <dbReference type="ChEBI" id="CHEBI:35924"/>
        <dbReference type="ChEBI" id="CHEBI:50058"/>
        <dbReference type="EC" id="1.11.1.24"/>
    </reaction>
</comment>
<dbReference type="NCBIfam" id="NF006960">
    <property type="entry name" value="PRK09437.1"/>
    <property type="match status" value="1"/>
</dbReference>
<keyword evidence="5" id="KW-0049">Antioxidant</keyword>
<evidence type="ECO:0000256" key="15">
    <source>
        <dbReference type="PIRSR" id="PIRSR000239-1"/>
    </source>
</evidence>
<comment type="subunit">
    <text evidence="2">Monomer.</text>
</comment>
<dbReference type="AlphaFoldDB" id="A0A0A8HCM9"/>
<dbReference type="CDD" id="cd03017">
    <property type="entry name" value="PRX_BCP"/>
    <property type="match status" value="1"/>
</dbReference>
<keyword evidence="6 17" id="KW-0560">Oxidoreductase</keyword>
<dbReference type="GO" id="GO:0005737">
    <property type="term" value="C:cytoplasm"/>
    <property type="evidence" value="ECO:0007669"/>
    <property type="project" value="TreeGrafter"/>
</dbReference>
<reference evidence="17 18" key="1">
    <citation type="journal article" date="2014" name="Genome Biol. Evol.">
        <title>Comparative Genomics of the Campylobacter lari Group.</title>
        <authorList>
            <person name="Miller W.G."/>
            <person name="Yee E."/>
            <person name="Chapman M.H."/>
            <person name="Smith T.P."/>
            <person name="Bono J.L."/>
            <person name="Huynh S."/>
            <person name="Parker C.T."/>
            <person name="Vandamme P."/>
            <person name="Luong K."/>
            <person name="Korlach J."/>
        </authorList>
    </citation>
    <scope>NUCLEOTIDE SEQUENCE [LARGE SCALE GENOMIC DNA]</scope>
    <source>
        <strain evidence="17 18">LMG 24374</strain>
    </source>
</reference>
<protein>
    <recommendedName>
        <fullName evidence="13">Putative peroxiredoxin bcp</fullName>
        <ecNumber evidence="3">1.11.1.24</ecNumber>
    </recommendedName>
    <alternativeName>
        <fullName evidence="14">Bacterioferritin comigratory protein homolog</fullName>
    </alternativeName>
    <alternativeName>
        <fullName evidence="9">Thioredoxin peroxidase</fullName>
    </alternativeName>
    <alternativeName>
        <fullName evidence="11">Thioredoxin-dependent peroxiredoxin Bcp</fullName>
    </alternativeName>
</protein>
<evidence type="ECO:0000256" key="2">
    <source>
        <dbReference type="ARBA" id="ARBA00011245"/>
    </source>
</evidence>
<dbReference type="PANTHER" id="PTHR42801:SF4">
    <property type="entry name" value="AHPC_TSA FAMILY PROTEIN"/>
    <property type="match status" value="1"/>
</dbReference>
<sequence length="153" mass="17456">MKELQVGDKAPVFELLNQDGVKISLSDFLGKKVVLYFYPKDNTPGCTTQACEFSQHYEVFLEQNAVIIGVSPDSVKSHENFIKKYDLKHILLSDSEKEICKLYGAWGLKKNYGKEYEGLIRSTFVIDVDGNIAKIYKNVRAKDHAFKVLRELC</sequence>
<dbReference type="PANTHER" id="PTHR42801">
    <property type="entry name" value="THIOREDOXIN-DEPENDENT PEROXIDE REDUCTASE"/>
    <property type="match status" value="1"/>
</dbReference>
<keyword evidence="4 17" id="KW-0575">Peroxidase</keyword>
<evidence type="ECO:0000256" key="11">
    <source>
        <dbReference type="ARBA" id="ARBA00042639"/>
    </source>
</evidence>
<dbReference type="KEGG" id="csm:CSUB8521_1593"/>
<gene>
    <name evidence="17" type="primary">bcp</name>
    <name evidence="17" type="ORF">CSUB8521_1593</name>
</gene>
<evidence type="ECO:0000256" key="13">
    <source>
        <dbReference type="ARBA" id="ARBA00072587"/>
    </source>
</evidence>
<evidence type="ECO:0000259" key="16">
    <source>
        <dbReference type="PROSITE" id="PS51352"/>
    </source>
</evidence>
<comment type="function">
    <text evidence="1">Thiol-specific peroxidase that catalyzes the reduction of hydrogen peroxide and organic hydroperoxides to water and alcohols, respectively. Plays a role in cell protection against oxidative stress by detoxifying peroxides and as sensor of hydrogen peroxide-mediated signaling events.</text>
</comment>
<dbReference type="Pfam" id="PF00578">
    <property type="entry name" value="AhpC-TSA"/>
    <property type="match status" value="1"/>
</dbReference>
<dbReference type="OrthoDB" id="9812811at2"/>
<evidence type="ECO:0000256" key="5">
    <source>
        <dbReference type="ARBA" id="ARBA00022862"/>
    </source>
</evidence>
<dbReference type="GO" id="GO:0045454">
    <property type="term" value="P:cell redox homeostasis"/>
    <property type="evidence" value="ECO:0007669"/>
    <property type="project" value="TreeGrafter"/>
</dbReference>
<name>A0A0A8HCM9_9BACT</name>
<evidence type="ECO:0000256" key="7">
    <source>
        <dbReference type="ARBA" id="ARBA00023157"/>
    </source>
</evidence>
<keyword evidence="7" id="KW-1015">Disulfide bond</keyword>
<dbReference type="GO" id="GO:0008379">
    <property type="term" value="F:thioredoxin peroxidase activity"/>
    <property type="evidence" value="ECO:0007669"/>
    <property type="project" value="TreeGrafter"/>
</dbReference>
<dbReference type="InterPro" id="IPR000866">
    <property type="entry name" value="AhpC/TSA"/>
</dbReference>
<dbReference type="Gene3D" id="3.40.30.10">
    <property type="entry name" value="Glutaredoxin"/>
    <property type="match status" value="1"/>
</dbReference>
<dbReference type="SUPFAM" id="SSF52833">
    <property type="entry name" value="Thioredoxin-like"/>
    <property type="match status" value="1"/>
</dbReference>
<keyword evidence="8" id="KW-0676">Redox-active center</keyword>
<dbReference type="FunFam" id="3.40.30.10:FF:000007">
    <property type="entry name" value="Thioredoxin-dependent thiol peroxidase"/>
    <property type="match status" value="1"/>
</dbReference>
<dbReference type="Proteomes" id="UP000031135">
    <property type="component" value="Chromosome"/>
</dbReference>
<dbReference type="PROSITE" id="PS51352">
    <property type="entry name" value="THIOREDOXIN_2"/>
    <property type="match status" value="1"/>
</dbReference>
<dbReference type="InterPro" id="IPR050924">
    <property type="entry name" value="Peroxiredoxin_BCP/PrxQ"/>
</dbReference>
<dbReference type="GO" id="GO:0034599">
    <property type="term" value="P:cellular response to oxidative stress"/>
    <property type="evidence" value="ECO:0007669"/>
    <property type="project" value="TreeGrafter"/>
</dbReference>
<evidence type="ECO:0000256" key="14">
    <source>
        <dbReference type="ARBA" id="ARBA00078138"/>
    </source>
</evidence>
<evidence type="ECO:0000256" key="4">
    <source>
        <dbReference type="ARBA" id="ARBA00022559"/>
    </source>
</evidence>
<evidence type="ECO:0000313" key="17">
    <source>
        <dbReference type="EMBL" id="AJC91410.1"/>
    </source>
</evidence>
<dbReference type="EMBL" id="CP007772">
    <property type="protein sequence ID" value="AJC91410.1"/>
    <property type="molecule type" value="Genomic_DNA"/>
</dbReference>